<dbReference type="GO" id="GO:0033063">
    <property type="term" value="C:Rad51B-Rad51C-Rad51D-XRCC2 complex"/>
    <property type="evidence" value="ECO:0007669"/>
    <property type="project" value="InterPro"/>
</dbReference>
<dbReference type="InterPro" id="IPR030547">
    <property type="entry name" value="XRCC2"/>
</dbReference>
<dbReference type="GO" id="GO:0000400">
    <property type="term" value="F:four-way junction DNA binding"/>
    <property type="evidence" value="ECO:0007669"/>
    <property type="project" value="TreeGrafter"/>
</dbReference>
<dbReference type="AlphaFoldDB" id="A0AAD6CU41"/>
<dbReference type="EMBL" id="JAQIZZ010000006">
    <property type="protein sequence ID" value="KAJ5538760.1"/>
    <property type="molecule type" value="Genomic_DNA"/>
</dbReference>
<dbReference type="GO" id="GO:0042148">
    <property type="term" value="P:DNA strand invasion"/>
    <property type="evidence" value="ECO:0007669"/>
    <property type="project" value="TreeGrafter"/>
</dbReference>
<keyword evidence="2" id="KW-1185">Reference proteome</keyword>
<protein>
    <recommendedName>
        <fullName evidence="3">DNA recombination and repair protein Rad51-like C-terminal domain-containing protein</fullName>
    </recommendedName>
</protein>
<dbReference type="GO" id="GO:0005815">
    <property type="term" value="C:microtubule organizing center"/>
    <property type="evidence" value="ECO:0007669"/>
    <property type="project" value="TreeGrafter"/>
</dbReference>
<accession>A0AAD6CU41</accession>
<evidence type="ECO:0000313" key="2">
    <source>
        <dbReference type="Proteomes" id="UP001220324"/>
    </source>
</evidence>
<dbReference type="PANTHER" id="PTHR46644">
    <property type="entry name" value="DNA REPAIR PROTEIN XRCC2"/>
    <property type="match status" value="1"/>
</dbReference>
<dbReference type="InterPro" id="IPR027417">
    <property type="entry name" value="P-loop_NTPase"/>
</dbReference>
<dbReference type="CDD" id="cd19490">
    <property type="entry name" value="XRCC2"/>
    <property type="match status" value="1"/>
</dbReference>
<dbReference type="GO" id="GO:0000724">
    <property type="term" value="P:double-strand break repair via homologous recombination"/>
    <property type="evidence" value="ECO:0007669"/>
    <property type="project" value="InterPro"/>
</dbReference>
<sequence length="468" mass="52087">MAASLGASALGDVHHEGLDELLHDLANVYPEDDFQGPSLGVPVIDALVEVFMLRSMGPVPDHHHQNLQDLPPALLREQDPEQGQERNEADDEMLFTDEFGDAAFDEQVAQSNLFFLDSAYRRKRPIPTVEISSSLSGAGKSQLLYYMTARAVLPREYGNIPIGGQGSAVVFIDADDRFDVRRLQMVARGIVQQAQKSINSKSPVNTEDGPPAKIPDDELEVMISSALKHVHIFRPQSSSALLATLASLDAYLYDVSRHYSASCPLQMIAIDSATAFIWQDKLRDSLARAEDVGRPREENDKLREMKQSFHFIDLYAEIVKVLKRLQALFGCTVVYTTTVTGFRPKNIKDDHTGPLGPYDTPVSRTPALQPALPPPWGEFPLLRLVVQRDAVRSFPPAMSAHDARNDAPMRQSAVRQGKFSAYVNAWRQEEWPRRVVDGLRPYGDGSFAFYVRENGIEIPLPGHDKADT</sequence>
<dbReference type="SUPFAM" id="SSF52540">
    <property type="entry name" value="P-loop containing nucleoside triphosphate hydrolases"/>
    <property type="match status" value="1"/>
</dbReference>
<gene>
    <name evidence="1" type="ORF">N7494_008239</name>
</gene>
<dbReference type="GO" id="GO:0005657">
    <property type="term" value="C:replication fork"/>
    <property type="evidence" value="ECO:0007669"/>
    <property type="project" value="InterPro"/>
</dbReference>
<evidence type="ECO:0000313" key="1">
    <source>
        <dbReference type="EMBL" id="KAJ5538760.1"/>
    </source>
</evidence>
<dbReference type="PANTHER" id="PTHR46644:SF2">
    <property type="entry name" value="DNA REPAIR PROTEIN XRCC2"/>
    <property type="match status" value="1"/>
</dbReference>
<comment type="caution">
    <text evidence="1">The sequence shown here is derived from an EMBL/GenBank/DDBJ whole genome shotgun (WGS) entry which is preliminary data.</text>
</comment>
<dbReference type="Proteomes" id="UP001220324">
    <property type="component" value="Unassembled WGS sequence"/>
</dbReference>
<proteinExistence type="predicted"/>
<reference evidence="1 2" key="1">
    <citation type="journal article" date="2023" name="IMA Fungus">
        <title>Comparative genomic study of the Penicillium genus elucidates a diverse pangenome and 15 lateral gene transfer events.</title>
        <authorList>
            <person name="Petersen C."/>
            <person name="Sorensen T."/>
            <person name="Nielsen M.R."/>
            <person name="Sondergaard T.E."/>
            <person name="Sorensen J.L."/>
            <person name="Fitzpatrick D.A."/>
            <person name="Frisvad J.C."/>
            <person name="Nielsen K.L."/>
        </authorList>
    </citation>
    <scope>NUCLEOTIDE SEQUENCE [LARGE SCALE GENOMIC DNA]</scope>
    <source>
        <strain evidence="1 2">IBT 35679</strain>
    </source>
</reference>
<evidence type="ECO:0008006" key="3">
    <source>
        <dbReference type="Google" id="ProtNLM"/>
    </source>
</evidence>
<organism evidence="1 2">
    <name type="scientific">Penicillium frequentans</name>
    <dbReference type="NCBI Taxonomy" id="3151616"/>
    <lineage>
        <taxon>Eukaryota</taxon>
        <taxon>Fungi</taxon>
        <taxon>Dikarya</taxon>
        <taxon>Ascomycota</taxon>
        <taxon>Pezizomycotina</taxon>
        <taxon>Eurotiomycetes</taxon>
        <taxon>Eurotiomycetidae</taxon>
        <taxon>Eurotiales</taxon>
        <taxon>Aspergillaceae</taxon>
        <taxon>Penicillium</taxon>
    </lineage>
</organism>
<dbReference type="Gene3D" id="3.40.50.300">
    <property type="entry name" value="P-loop containing nucleotide triphosphate hydrolases"/>
    <property type="match status" value="1"/>
</dbReference>
<name>A0AAD6CU41_9EURO</name>